<dbReference type="Proteomes" id="UP001597252">
    <property type="component" value="Unassembled WGS sequence"/>
</dbReference>
<comment type="caution">
    <text evidence="1">The sequence shown here is derived from an EMBL/GenBank/DDBJ whole genome shotgun (WGS) entry which is preliminary data.</text>
</comment>
<name>A0ABW4E7T3_9LACO</name>
<dbReference type="RefSeq" id="WP_125754069.1">
    <property type="nucleotide sequence ID" value="NZ_JBHTON010000017.1"/>
</dbReference>
<sequence>MSDAFDELSHFLDDADHVSHEYPFTELFTPAFMMKYTHSASIRAFLSDLGVTDAATFKALPQAQLDAKVQNETRFADWQAMLQQADDDLFSRRTGLGL</sequence>
<reference evidence="2" key="1">
    <citation type="journal article" date="2019" name="Int. J. Syst. Evol. Microbiol.">
        <title>The Global Catalogue of Microorganisms (GCM) 10K type strain sequencing project: providing services to taxonomists for standard genome sequencing and annotation.</title>
        <authorList>
            <consortium name="The Broad Institute Genomics Platform"/>
            <consortium name="The Broad Institute Genome Sequencing Center for Infectious Disease"/>
            <person name="Wu L."/>
            <person name="Ma J."/>
        </authorList>
    </citation>
    <scope>NUCLEOTIDE SEQUENCE [LARGE SCALE GENOMIC DNA]</scope>
    <source>
        <strain evidence="2">CCM 8903</strain>
    </source>
</reference>
<gene>
    <name evidence="1" type="ORF">ACFQ5J_06600</name>
</gene>
<keyword evidence="2" id="KW-1185">Reference proteome</keyword>
<organism evidence="1 2">
    <name type="scientific">Lacticaseibacillus baoqingensis</name>
    <dbReference type="NCBI Taxonomy" id="2486013"/>
    <lineage>
        <taxon>Bacteria</taxon>
        <taxon>Bacillati</taxon>
        <taxon>Bacillota</taxon>
        <taxon>Bacilli</taxon>
        <taxon>Lactobacillales</taxon>
        <taxon>Lactobacillaceae</taxon>
        <taxon>Lacticaseibacillus</taxon>
    </lineage>
</organism>
<evidence type="ECO:0000313" key="1">
    <source>
        <dbReference type="EMBL" id="MFD1484894.1"/>
    </source>
</evidence>
<dbReference type="EMBL" id="JBHTON010000017">
    <property type="protein sequence ID" value="MFD1484894.1"/>
    <property type="molecule type" value="Genomic_DNA"/>
</dbReference>
<accession>A0ABW4E7T3</accession>
<proteinExistence type="predicted"/>
<evidence type="ECO:0000313" key="2">
    <source>
        <dbReference type="Proteomes" id="UP001597252"/>
    </source>
</evidence>
<protein>
    <submittedName>
        <fullName evidence="1">Uncharacterized protein</fullName>
    </submittedName>
</protein>